<evidence type="ECO:0000256" key="10">
    <source>
        <dbReference type="ARBA" id="ARBA00023235"/>
    </source>
</evidence>
<dbReference type="EMBL" id="LT629689">
    <property type="protein sequence ID" value="SDG31103.1"/>
    <property type="molecule type" value="Genomic_DNA"/>
</dbReference>
<dbReference type="Proteomes" id="UP000317951">
    <property type="component" value="Unassembled WGS sequence"/>
</dbReference>
<protein>
    <recommendedName>
        <fullName evidence="11">RecBCD enzyme subunit RecD</fullName>
        <ecNumber evidence="11">5.6.2.3</ecNumber>
    </recommendedName>
    <alternativeName>
        <fullName evidence="11">DNA 5'-3' helicase subunit RecD</fullName>
    </alternativeName>
    <alternativeName>
        <fullName evidence="11">Exonuclease V subunit RecD</fullName>
        <shortName evidence="11">ExoV subunit RecD</shortName>
    </alternativeName>
    <alternativeName>
        <fullName evidence="11">Helicase/nuclease RecBCD subunit RecD</fullName>
    </alternativeName>
</protein>
<evidence type="ECO:0000259" key="12">
    <source>
        <dbReference type="SMART" id="SM00382"/>
    </source>
</evidence>
<keyword evidence="6 11" id="KW-0269">Exonuclease</keyword>
<dbReference type="InterPro" id="IPR003593">
    <property type="entry name" value="AAA+_ATPase"/>
</dbReference>
<accession>A0A5C5QH82</accession>
<evidence type="ECO:0000256" key="1">
    <source>
        <dbReference type="ARBA" id="ARBA00022722"/>
    </source>
</evidence>
<comment type="subunit">
    <text evidence="11">Heterotrimer of RecB, RecC and RecD. All subunits contribute to DNA-binding.</text>
</comment>
<dbReference type="PANTHER" id="PTHR43788:SF6">
    <property type="entry name" value="DNA HELICASE B"/>
    <property type="match status" value="1"/>
</dbReference>
<evidence type="ECO:0000256" key="2">
    <source>
        <dbReference type="ARBA" id="ARBA00022741"/>
    </source>
</evidence>
<dbReference type="CDD" id="cd18809">
    <property type="entry name" value="SF1_C_RecD"/>
    <property type="match status" value="1"/>
</dbReference>
<evidence type="ECO:0000256" key="8">
    <source>
        <dbReference type="ARBA" id="ARBA00023125"/>
    </source>
</evidence>
<dbReference type="Gene3D" id="3.40.50.300">
    <property type="entry name" value="P-loop containing nucleotide triphosphate hydrolases"/>
    <property type="match status" value="3"/>
</dbReference>
<evidence type="ECO:0000313" key="13">
    <source>
        <dbReference type="EMBL" id="SDG31103.1"/>
    </source>
</evidence>
<dbReference type="InterPro" id="IPR006344">
    <property type="entry name" value="RecD"/>
</dbReference>
<dbReference type="EMBL" id="VFET01000008">
    <property type="protein sequence ID" value="TWS04626.1"/>
    <property type="molecule type" value="Genomic_DNA"/>
</dbReference>
<dbReference type="GO" id="GO:0005524">
    <property type="term" value="F:ATP binding"/>
    <property type="evidence" value="ECO:0007669"/>
    <property type="project" value="UniProtKB-UniRule"/>
</dbReference>
<dbReference type="OrthoDB" id="9803432at2"/>
<dbReference type="EC" id="5.6.2.3" evidence="11"/>
<dbReference type="InterPro" id="IPR050534">
    <property type="entry name" value="Coronavir_polyprotein_1ab"/>
</dbReference>
<sequence>MSQTLKQLSNSQSNVDHPLLFVGDADSSELLHQLDNWVNRGWLRALDRSFATFILEQDLQAQASVLLAAAMTSHQLGRGHSCLDLVATLQAPDFVLSLPPEGEEGGQLPSQWLLGLDVAQWRRALCLSTMVEDRDEPQRFPERPLVLTGQRLYLRRYWNYERSIAQALSARLSVDVVTPEKLSGRLDALFPDTFKVNDERHSDWQKIACALAARGNFSVITGGPGTGKTTSVVRLLGLLQTPAVEEGKPLRIRLAAPTGKAAARLSESIGKAVRELPVSAAVQEAIPTDVSTLHRLLGSRPDSRNFIHHRDKPLELDVLVVDEASMIDLEMMACLLDALPRQARLILLGDKDQLASVDAGSVLGDLCRNAEAGGYSEQTVAWLEAHSGESVSAPGLQTAVGAGDPLAQQTVMLRYSRRFDAQQGIGRLAKLVNEKNAAEARSLLDQQLPQLLNLKLRGEHDAALTELIINGKGDAPGYRHYLEQLRDQRPAKDTPWDSSLWAGWAGKVLGAFDEFRLLCALRRGPWGVEGLNQRVAAELRRCELLSGDQGWYEGRPVLVTRNDYSLSLMNGDIGIALWVPGPSAERVLRVAFPRNDGSGGVRFVMPSRLVEVETVFAMTVHKSQGSEFNHTALVLPDSLNPVLTKELLYTAITRAKHWFSLVEASPGVFEGAVSRNVQRTSGLALQLQDELAKLQRT</sequence>
<keyword evidence="5 11" id="KW-0347">Helicase</keyword>
<evidence type="ECO:0000256" key="9">
    <source>
        <dbReference type="ARBA" id="ARBA00023204"/>
    </source>
</evidence>
<dbReference type="GO" id="GO:0017116">
    <property type="term" value="F:single-stranded DNA helicase activity"/>
    <property type="evidence" value="ECO:0007669"/>
    <property type="project" value="TreeGrafter"/>
</dbReference>
<dbReference type="Gene3D" id="1.10.10.1020">
    <property type="entry name" value="RecBCD complex, subunit RecD, N-terminal domain"/>
    <property type="match status" value="1"/>
</dbReference>
<evidence type="ECO:0000256" key="6">
    <source>
        <dbReference type="ARBA" id="ARBA00022839"/>
    </source>
</evidence>
<evidence type="ECO:0000313" key="16">
    <source>
        <dbReference type="Proteomes" id="UP000317951"/>
    </source>
</evidence>
<dbReference type="Pfam" id="PF13245">
    <property type="entry name" value="AAA_19"/>
    <property type="match status" value="1"/>
</dbReference>
<keyword evidence="9 11" id="KW-0234">DNA repair</keyword>
<dbReference type="SUPFAM" id="SSF52540">
    <property type="entry name" value="P-loop containing nucleoside triphosphate hydrolases"/>
    <property type="match status" value="2"/>
</dbReference>
<dbReference type="InterPro" id="IPR041851">
    <property type="entry name" value="RecD_N_sf"/>
</dbReference>
<comment type="miscellaneous">
    <text evidence="11">In the RecBCD complex, RecB has a slow 3'-5' helicase, an exonuclease activity and loads RecA onto ssDNA, RecD has a fast 5'-3' helicase activity, while RecC stimulates the ATPase and processivity of the RecB helicase and contributes to recognition of the Chi site.</text>
</comment>
<dbReference type="PANTHER" id="PTHR43788">
    <property type="entry name" value="DNA2/NAM7 HELICASE FAMILY MEMBER"/>
    <property type="match status" value="1"/>
</dbReference>
<keyword evidence="3 11" id="KW-0227">DNA damage</keyword>
<evidence type="ECO:0000256" key="4">
    <source>
        <dbReference type="ARBA" id="ARBA00022801"/>
    </source>
</evidence>
<evidence type="ECO:0000313" key="15">
    <source>
        <dbReference type="Proteomes" id="UP000182858"/>
    </source>
</evidence>
<dbReference type="AlphaFoldDB" id="A0A5C5QH82"/>
<keyword evidence="4 11" id="KW-0378">Hydrolase</keyword>
<proteinExistence type="inferred from homology"/>
<comment type="similarity">
    <text evidence="11">Belongs to the RecD family.</text>
</comment>
<keyword evidence="2 11" id="KW-0547">Nucleotide-binding</keyword>
<keyword evidence="8 11" id="KW-0238">DNA-binding</keyword>
<dbReference type="NCBIfam" id="TIGR01447">
    <property type="entry name" value="recD"/>
    <property type="match status" value="1"/>
</dbReference>
<dbReference type="GO" id="GO:0003677">
    <property type="term" value="F:DNA binding"/>
    <property type="evidence" value="ECO:0007669"/>
    <property type="project" value="UniProtKB-UniRule"/>
</dbReference>
<gene>
    <name evidence="11 14" type="primary">recD</name>
    <name evidence="14" type="ORF">FIV36_11890</name>
    <name evidence="13" type="ORF">SAMN05216591_5621</name>
</gene>
<comment type="function">
    <text evidence="11">A helicase/nuclease that prepares dsDNA breaks (DSB) for recombinational DNA repair. Binds to DSBs and unwinds DNA via a highly rapid and processive ATP-dependent bidirectional helicase activity. Unwinds dsDNA until it encounters a Chi (crossover hotspot instigator) sequence from the 3' direction. Cuts ssDNA a few nucleotides 3' to the Chi site. The properties and activities of the enzyme are changed at Chi. The Chi-altered holoenzyme produces a long 3'-ssDNA overhang and facilitates RecA-binding to the ssDNA for homologous DNA recombination and repair. Holoenzyme degrades any linearized DNA that is unable to undergo homologous recombination. In the holoenzyme this subunit has ssDNA-dependent ATPase and 5'-3' helicase activity. When added to pre-assembled RecBC greatly stimulates nuclease activity and augments holoenzyme processivity. Negatively regulates the RecA-loading ability of RecBCD.</text>
</comment>
<dbReference type="RefSeq" id="WP_010562630.1">
    <property type="nucleotide sequence ID" value="NZ_LT629689.1"/>
</dbReference>
<dbReference type="InterPro" id="IPR027417">
    <property type="entry name" value="P-loop_NTPase"/>
</dbReference>
<evidence type="ECO:0000256" key="7">
    <source>
        <dbReference type="ARBA" id="ARBA00022840"/>
    </source>
</evidence>
<dbReference type="InterPro" id="IPR027785">
    <property type="entry name" value="UvrD-like_helicase_C"/>
</dbReference>
<keyword evidence="7 11" id="KW-0067">ATP-binding</keyword>
<dbReference type="Pfam" id="PF21185">
    <property type="entry name" value="RecD_N"/>
    <property type="match status" value="1"/>
</dbReference>
<reference evidence="14 16" key="2">
    <citation type="submission" date="2019-06" db="EMBL/GenBank/DDBJ databases">
        <title>Pseudomonas bimorpha sp. nov. isolated from bovine raw milk and skim milk concentrate.</title>
        <authorList>
            <person name="Hofmann K."/>
            <person name="Huptas C."/>
            <person name="Doll E."/>
            <person name="Scherer S."/>
            <person name="Wenning M."/>
        </authorList>
    </citation>
    <scope>NUCLEOTIDE SEQUENCE [LARGE SCALE GENOMIC DNA]</scope>
    <source>
        <strain evidence="14 16">DSM 17835</strain>
    </source>
</reference>
<dbReference type="Pfam" id="PF13538">
    <property type="entry name" value="UvrD_C_2"/>
    <property type="match status" value="1"/>
</dbReference>
<feature type="domain" description="AAA+ ATPase" evidence="12">
    <location>
        <begin position="214"/>
        <end position="429"/>
    </location>
</feature>
<evidence type="ECO:0000313" key="14">
    <source>
        <dbReference type="EMBL" id="TWS04626.1"/>
    </source>
</evidence>
<keyword evidence="10 11" id="KW-0413">Isomerase</keyword>
<dbReference type="Proteomes" id="UP000182858">
    <property type="component" value="Chromosome I"/>
</dbReference>
<evidence type="ECO:0000256" key="3">
    <source>
        <dbReference type="ARBA" id="ARBA00022763"/>
    </source>
</evidence>
<feature type="binding site" evidence="11">
    <location>
        <begin position="222"/>
        <end position="229"/>
    </location>
    <ligand>
        <name>ATP</name>
        <dbReference type="ChEBI" id="CHEBI:30616"/>
    </ligand>
</feature>
<keyword evidence="1 11" id="KW-0540">Nuclease</keyword>
<dbReference type="CDD" id="cd17933">
    <property type="entry name" value="DEXSc_RecD-like"/>
    <property type="match status" value="1"/>
</dbReference>
<evidence type="ECO:0000256" key="11">
    <source>
        <dbReference type="HAMAP-Rule" id="MF_01487"/>
    </source>
</evidence>
<organism evidence="14 16">
    <name type="scientific">Pseudomonas extremaustralis</name>
    <dbReference type="NCBI Taxonomy" id="359110"/>
    <lineage>
        <taxon>Bacteria</taxon>
        <taxon>Pseudomonadati</taxon>
        <taxon>Pseudomonadota</taxon>
        <taxon>Gammaproteobacteria</taxon>
        <taxon>Pseudomonadales</taxon>
        <taxon>Pseudomonadaceae</taxon>
        <taxon>Pseudomonas</taxon>
    </lineage>
</organism>
<dbReference type="GO" id="GO:0009338">
    <property type="term" value="C:exodeoxyribonuclease V complex"/>
    <property type="evidence" value="ECO:0007669"/>
    <property type="project" value="InterPro"/>
</dbReference>
<evidence type="ECO:0000256" key="5">
    <source>
        <dbReference type="ARBA" id="ARBA00022806"/>
    </source>
</evidence>
<dbReference type="GeneID" id="78556922"/>
<dbReference type="SMART" id="SM00382">
    <property type="entry name" value="AAA"/>
    <property type="match status" value="1"/>
</dbReference>
<name>A0A5C5QH82_9PSED</name>
<dbReference type="GO" id="GO:0008854">
    <property type="term" value="F:exodeoxyribonuclease V activity"/>
    <property type="evidence" value="ECO:0007669"/>
    <property type="project" value="InterPro"/>
</dbReference>
<dbReference type="GO" id="GO:0043139">
    <property type="term" value="F:5'-3' DNA helicase activity"/>
    <property type="evidence" value="ECO:0007669"/>
    <property type="project" value="UniProtKB-UniRule"/>
</dbReference>
<keyword evidence="15" id="KW-1185">Reference proteome</keyword>
<comment type="catalytic activity">
    <reaction evidence="11">
        <text>ATP + H2O = ADP + phosphate + H(+)</text>
        <dbReference type="Rhea" id="RHEA:13065"/>
        <dbReference type="ChEBI" id="CHEBI:15377"/>
        <dbReference type="ChEBI" id="CHEBI:15378"/>
        <dbReference type="ChEBI" id="CHEBI:30616"/>
        <dbReference type="ChEBI" id="CHEBI:43474"/>
        <dbReference type="ChEBI" id="CHEBI:456216"/>
        <dbReference type="EC" id="5.6.2.3"/>
    </reaction>
</comment>
<dbReference type="InterPro" id="IPR049550">
    <property type="entry name" value="RecD_N"/>
</dbReference>
<dbReference type="HAMAP" id="MF_01487">
    <property type="entry name" value="RecD"/>
    <property type="match status" value="1"/>
</dbReference>
<reference evidence="13 15" key="1">
    <citation type="submission" date="2016-10" db="EMBL/GenBank/DDBJ databases">
        <authorList>
            <person name="Varghese N."/>
            <person name="Submissions S."/>
        </authorList>
    </citation>
    <scope>NUCLEOTIDE SEQUENCE [LARGE SCALE GENOMIC DNA]</scope>
    <source>
        <strain evidence="13 15">DSM 17835</strain>
    </source>
</reference>
<dbReference type="GO" id="GO:0000724">
    <property type="term" value="P:double-strand break repair via homologous recombination"/>
    <property type="evidence" value="ECO:0007669"/>
    <property type="project" value="UniProtKB-UniRule"/>
</dbReference>